<organism evidence="2 3">
    <name type="scientific">Streptomyces gibsoniae</name>
    <dbReference type="NCBI Taxonomy" id="3075529"/>
    <lineage>
        <taxon>Bacteria</taxon>
        <taxon>Bacillati</taxon>
        <taxon>Actinomycetota</taxon>
        <taxon>Actinomycetes</taxon>
        <taxon>Kitasatosporales</taxon>
        <taxon>Streptomycetaceae</taxon>
        <taxon>Streptomyces</taxon>
    </lineage>
</organism>
<accession>A0ABU2U7X3</accession>
<sequence>MELGSKQDPGRAGCTDAAARPPAPSLTHPIGPLDVTDARAEQVGRDRQADYALRAGVEGTVHQALAVTDSRHASHLARLELTPAA</sequence>
<reference evidence="3" key="1">
    <citation type="submission" date="2023-07" db="EMBL/GenBank/DDBJ databases">
        <title>30 novel species of actinomycetes from the DSMZ collection.</title>
        <authorList>
            <person name="Nouioui I."/>
        </authorList>
    </citation>
    <scope>NUCLEOTIDE SEQUENCE [LARGE SCALE GENOMIC DNA]</scope>
    <source>
        <strain evidence="3">DSM 41699</strain>
    </source>
</reference>
<dbReference type="Proteomes" id="UP001183809">
    <property type="component" value="Unassembled WGS sequence"/>
</dbReference>
<evidence type="ECO:0000313" key="3">
    <source>
        <dbReference type="Proteomes" id="UP001183809"/>
    </source>
</evidence>
<feature type="region of interest" description="Disordered" evidence="1">
    <location>
        <begin position="1"/>
        <end position="33"/>
    </location>
</feature>
<gene>
    <name evidence="2" type="ORF">RM764_40575</name>
</gene>
<comment type="caution">
    <text evidence="2">The sequence shown here is derived from an EMBL/GenBank/DDBJ whole genome shotgun (WGS) entry which is preliminary data.</text>
</comment>
<protein>
    <submittedName>
        <fullName evidence="2">Uncharacterized protein</fullName>
    </submittedName>
</protein>
<evidence type="ECO:0000256" key="1">
    <source>
        <dbReference type="SAM" id="MobiDB-lite"/>
    </source>
</evidence>
<evidence type="ECO:0000313" key="2">
    <source>
        <dbReference type="EMBL" id="MDT0469195.1"/>
    </source>
</evidence>
<proteinExistence type="predicted"/>
<dbReference type="EMBL" id="JAVREY010000098">
    <property type="protein sequence ID" value="MDT0469195.1"/>
    <property type="molecule type" value="Genomic_DNA"/>
</dbReference>
<keyword evidence="3" id="KW-1185">Reference proteome</keyword>
<name>A0ABU2U7X3_9ACTN</name>
<dbReference type="RefSeq" id="WP_311700632.1">
    <property type="nucleotide sequence ID" value="NZ_JAVREY010000098.1"/>
</dbReference>